<comment type="caution">
    <text evidence="2">The sequence shown here is derived from an EMBL/GenBank/DDBJ whole genome shotgun (WGS) entry which is preliminary data.</text>
</comment>
<feature type="transmembrane region" description="Helical" evidence="1">
    <location>
        <begin position="106"/>
        <end position="127"/>
    </location>
</feature>
<keyword evidence="3" id="KW-1185">Reference proteome</keyword>
<evidence type="ECO:0000256" key="1">
    <source>
        <dbReference type="SAM" id="Phobius"/>
    </source>
</evidence>
<evidence type="ECO:0000313" key="3">
    <source>
        <dbReference type="Proteomes" id="UP001457282"/>
    </source>
</evidence>
<dbReference type="EMBL" id="JBEDUW010000007">
    <property type="protein sequence ID" value="KAK9912805.1"/>
    <property type="molecule type" value="Genomic_DNA"/>
</dbReference>
<protein>
    <submittedName>
        <fullName evidence="2">Uncharacterized protein</fullName>
    </submittedName>
</protein>
<name>A0AAW1W258_RUBAR</name>
<keyword evidence="1" id="KW-0812">Transmembrane</keyword>
<dbReference type="Proteomes" id="UP001457282">
    <property type="component" value="Unassembled WGS sequence"/>
</dbReference>
<keyword evidence="1" id="KW-1133">Transmembrane helix</keyword>
<keyword evidence="1" id="KW-0472">Membrane</keyword>
<organism evidence="2 3">
    <name type="scientific">Rubus argutus</name>
    <name type="common">Southern blackberry</name>
    <dbReference type="NCBI Taxonomy" id="59490"/>
    <lineage>
        <taxon>Eukaryota</taxon>
        <taxon>Viridiplantae</taxon>
        <taxon>Streptophyta</taxon>
        <taxon>Embryophyta</taxon>
        <taxon>Tracheophyta</taxon>
        <taxon>Spermatophyta</taxon>
        <taxon>Magnoliopsida</taxon>
        <taxon>eudicotyledons</taxon>
        <taxon>Gunneridae</taxon>
        <taxon>Pentapetalae</taxon>
        <taxon>rosids</taxon>
        <taxon>fabids</taxon>
        <taxon>Rosales</taxon>
        <taxon>Rosaceae</taxon>
        <taxon>Rosoideae</taxon>
        <taxon>Rosoideae incertae sedis</taxon>
        <taxon>Rubus</taxon>
    </lineage>
</organism>
<evidence type="ECO:0000313" key="2">
    <source>
        <dbReference type="EMBL" id="KAK9912805.1"/>
    </source>
</evidence>
<reference evidence="2 3" key="1">
    <citation type="journal article" date="2023" name="G3 (Bethesda)">
        <title>A chromosome-length genome assembly and annotation of blackberry (Rubus argutus, cv. 'Hillquist').</title>
        <authorList>
            <person name="Bruna T."/>
            <person name="Aryal R."/>
            <person name="Dudchenko O."/>
            <person name="Sargent D.J."/>
            <person name="Mead D."/>
            <person name="Buti M."/>
            <person name="Cavallini A."/>
            <person name="Hytonen T."/>
            <person name="Andres J."/>
            <person name="Pham M."/>
            <person name="Weisz D."/>
            <person name="Mascagni F."/>
            <person name="Usai G."/>
            <person name="Natali L."/>
            <person name="Bassil N."/>
            <person name="Fernandez G.E."/>
            <person name="Lomsadze A."/>
            <person name="Armour M."/>
            <person name="Olukolu B."/>
            <person name="Poorten T."/>
            <person name="Britton C."/>
            <person name="Davik J."/>
            <person name="Ashrafi H."/>
            <person name="Aiden E.L."/>
            <person name="Borodovsky M."/>
            <person name="Worthington M."/>
        </authorList>
    </citation>
    <scope>NUCLEOTIDE SEQUENCE [LARGE SCALE GENOMIC DNA]</scope>
    <source>
        <strain evidence="2">PI 553951</strain>
    </source>
</reference>
<gene>
    <name evidence="2" type="ORF">M0R45_036646</name>
</gene>
<proteinExistence type="predicted"/>
<accession>A0AAW1W258</accession>
<dbReference type="AlphaFoldDB" id="A0AAW1W258"/>
<sequence length="226" mass="25258">MKKKILWSSSTSHESHRLCKKVPPRPPWSTPFRKQCSTPNLTAPRQFSAASHLSAPRARLNFAFENIGLNSCRQFYENKGLAFNDFVVLAPLPSPIKAKKEGKHRVILVVVSVFSPIIVVILAVVLIGCLLGNRNEVEDVGNAGQGAEILGAANPNGVETVVHVDDNVGYDGLGGQITFQKICQITDNFDVSRFMNHGSTWFCWFPILKLKWNFTIKYLMQGWFRS</sequence>